<evidence type="ECO:0000256" key="1">
    <source>
        <dbReference type="ARBA" id="ARBA00001961"/>
    </source>
</evidence>
<dbReference type="GO" id="GO:0016020">
    <property type="term" value="C:membrane"/>
    <property type="evidence" value="ECO:0007669"/>
    <property type="project" value="UniProtKB-SubCell"/>
</dbReference>
<sequence>MKFPARTAATTTALLFLANSAFAHGISGLQCPELEHLTDNHPDCQSWSRRGECEANPGYMLINCQKSCFSCIESDVDFGEKQKLYYQDECDNNGNVKDLEDKCIKPAVVDELAVKDVIQQSIRYIKNEVMIHEKYSRVRSKCRNDHDMCSIWASVGKCEMSSPQMIDMKKECAPACQTCELLDECGPHFLNSTNVWKPGDLNQMFEQIVDNAKKKTKENISGIEDDKVTAHSRPYHYHTSEEAGDSGESDQDYHDGPWVLTFDNFLSSKECDILISLGDQLGRTRSLAGDKYSSSRTSSHVWCTESCDLHPTVREIIQRISKVTGVPEVNFEHIQLLKYEEGQFYKTHHDYISEHRNMPEGVRILTMFFYLNDVEDGGGTRFRKLDDLTFTPRKGMALLWPSVLDENPHSIDQRTSHEAMPVLKGKKYAANLWLHIRDFRSVFDKGCM</sequence>
<dbReference type="GO" id="GO:0031418">
    <property type="term" value="F:L-ascorbic acid binding"/>
    <property type="evidence" value="ECO:0007669"/>
    <property type="project" value="InterPro"/>
</dbReference>
<evidence type="ECO:0000256" key="2">
    <source>
        <dbReference type="ARBA" id="ARBA00004167"/>
    </source>
</evidence>
<dbReference type="GO" id="GO:0005783">
    <property type="term" value="C:endoplasmic reticulum"/>
    <property type="evidence" value="ECO:0007669"/>
    <property type="project" value="TreeGrafter"/>
</dbReference>
<dbReference type="Pfam" id="PF01549">
    <property type="entry name" value="ShK"/>
    <property type="match status" value="2"/>
</dbReference>
<evidence type="ECO:0000256" key="9">
    <source>
        <dbReference type="ARBA" id="ARBA00023004"/>
    </source>
</evidence>
<evidence type="ECO:0000313" key="14">
    <source>
        <dbReference type="EMBL" id="CAD9338081.1"/>
    </source>
</evidence>
<keyword evidence="6" id="KW-0223">Dioxygenase</keyword>
<keyword evidence="11" id="KW-0732">Signal</keyword>
<dbReference type="SMART" id="SM00702">
    <property type="entry name" value="P4Hc"/>
    <property type="match status" value="1"/>
</dbReference>
<dbReference type="InterPro" id="IPR044862">
    <property type="entry name" value="Pro_4_hyd_alph_FE2OG_OXY"/>
</dbReference>
<feature type="signal peptide" evidence="11">
    <location>
        <begin position="1"/>
        <end position="23"/>
    </location>
</feature>
<gene>
    <name evidence="14" type="ORF">DBRI1063_LOCUS15091</name>
</gene>
<evidence type="ECO:0000256" key="10">
    <source>
        <dbReference type="ARBA" id="ARBA00023136"/>
    </source>
</evidence>
<dbReference type="InterPro" id="IPR003582">
    <property type="entry name" value="ShKT_dom"/>
</dbReference>
<dbReference type="PROSITE" id="PS51670">
    <property type="entry name" value="SHKT"/>
    <property type="match status" value="2"/>
</dbReference>
<protein>
    <recommendedName>
        <fullName evidence="15">Fe2OG dioxygenase domain-containing protein</fullName>
    </recommendedName>
</protein>
<evidence type="ECO:0000256" key="11">
    <source>
        <dbReference type="SAM" id="SignalP"/>
    </source>
</evidence>
<dbReference type="PROSITE" id="PS51471">
    <property type="entry name" value="FE2OG_OXY"/>
    <property type="match status" value="1"/>
</dbReference>
<evidence type="ECO:0000256" key="5">
    <source>
        <dbReference type="ARBA" id="ARBA00022723"/>
    </source>
</evidence>
<evidence type="ECO:0000256" key="7">
    <source>
        <dbReference type="ARBA" id="ARBA00022989"/>
    </source>
</evidence>
<organism evidence="14">
    <name type="scientific">Ditylum brightwellii</name>
    <dbReference type="NCBI Taxonomy" id="49249"/>
    <lineage>
        <taxon>Eukaryota</taxon>
        <taxon>Sar</taxon>
        <taxon>Stramenopiles</taxon>
        <taxon>Ochrophyta</taxon>
        <taxon>Bacillariophyta</taxon>
        <taxon>Mediophyceae</taxon>
        <taxon>Lithodesmiophycidae</taxon>
        <taxon>Lithodesmiales</taxon>
        <taxon>Lithodesmiaceae</taxon>
        <taxon>Ditylum</taxon>
    </lineage>
</organism>
<keyword evidence="5" id="KW-0479">Metal-binding</keyword>
<proteinExistence type="predicted"/>
<evidence type="ECO:0000256" key="6">
    <source>
        <dbReference type="ARBA" id="ARBA00022964"/>
    </source>
</evidence>
<evidence type="ECO:0008006" key="15">
    <source>
        <dbReference type="Google" id="ProtNLM"/>
    </source>
</evidence>
<dbReference type="GO" id="GO:0004656">
    <property type="term" value="F:procollagen-proline 4-dioxygenase activity"/>
    <property type="evidence" value="ECO:0007669"/>
    <property type="project" value="TreeGrafter"/>
</dbReference>
<feature type="domain" description="Fe2OG dioxygenase" evidence="12">
    <location>
        <begin position="330"/>
        <end position="436"/>
    </location>
</feature>
<evidence type="ECO:0000256" key="4">
    <source>
        <dbReference type="ARBA" id="ARBA00022692"/>
    </source>
</evidence>
<dbReference type="EMBL" id="HBGN01023644">
    <property type="protein sequence ID" value="CAD9338081.1"/>
    <property type="molecule type" value="Transcribed_RNA"/>
</dbReference>
<keyword evidence="8" id="KW-0560">Oxidoreductase</keyword>
<dbReference type="Gene3D" id="2.60.120.620">
    <property type="entry name" value="q2cbj1_9rhob like domain"/>
    <property type="match status" value="1"/>
</dbReference>
<dbReference type="InterPro" id="IPR006620">
    <property type="entry name" value="Pro_4_hyd_alph"/>
</dbReference>
<dbReference type="SMART" id="SM00254">
    <property type="entry name" value="ShKT"/>
    <property type="match status" value="2"/>
</dbReference>
<dbReference type="GO" id="GO:0005506">
    <property type="term" value="F:iron ion binding"/>
    <property type="evidence" value="ECO:0007669"/>
    <property type="project" value="InterPro"/>
</dbReference>
<evidence type="ECO:0000259" key="13">
    <source>
        <dbReference type="PROSITE" id="PS51670"/>
    </source>
</evidence>
<comment type="subcellular location">
    <subcellularLocation>
        <location evidence="3">Endomembrane system</location>
    </subcellularLocation>
    <subcellularLocation>
        <location evidence="2">Membrane</location>
        <topology evidence="2">Single-pass membrane protein</topology>
    </subcellularLocation>
</comment>
<feature type="domain" description="ShKT" evidence="13">
    <location>
        <begin position="142"/>
        <end position="179"/>
    </location>
</feature>
<dbReference type="AlphaFoldDB" id="A0A7S2EJ16"/>
<dbReference type="PANTHER" id="PTHR10869">
    <property type="entry name" value="PROLYL 4-HYDROXYLASE ALPHA SUBUNIT"/>
    <property type="match status" value="1"/>
</dbReference>
<reference evidence="14" key="1">
    <citation type="submission" date="2021-01" db="EMBL/GenBank/DDBJ databases">
        <authorList>
            <person name="Corre E."/>
            <person name="Pelletier E."/>
            <person name="Niang G."/>
            <person name="Scheremetjew M."/>
            <person name="Finn R."/>
            <person name="Kale V."/>
            <person name="Holt S."/>
            <person name="Cochrane G."/>
            <person name="Meng A."/>
            <person name="Brown T."/>
            <person name="Cohen L."/>
        </authorList>
    </citation>
    <scope>NUCLEOTIDE SEQUENCE</scope>
    <source>
        <strain evidence="14">Pop2</strain>
    </source>
</reference>
<comment type="cofactor">
    <cofactor evidence="1">
        <name>L-ascorbate</name>
        <dbReference type="ChEBI" id="CHEBI:38290"/>
    </cofactor>
</comment>
<dbReference type="InterPro" id="IPR045054">
    <property type="entry name" value="P4HA-like"/>
</dbReference>
<evidence type="ECO:0000256" key="8">
    <source>
        <dbReference type="ARBA" id="ARBA00023002"/>
    </source>
</evidence>
<name>A0A7S2EJ16_9STRA</name>
<keyword evidence="10" id="KW-0472">Membrane</keyword>
<evidence type="ECO:0000259" key="12">
    <source>
        <dbReference type="PROSITE" id="PS51471"/>
    </source>
</evidence>
<dbReference type="Pfam" id="PF13640">
    <property type="entry name" value="2OG-FeII_Oxy_3"/>
    <property type="match status" value="1"/>
</dbReference>
<keyword evidence="4" id="KW-0812">Transmembrane</keyword>
<evidence type="ECO:0000256" key="3">
    <source>
        <dbReference type="ARBA" id="ARBA00004308"/>
    </source>
</evidence>
<keyword evidence="7" id="KW-1133">Transmembrane helix</keyword>
<feature type="domain" description="ShKT" evidence="13">
    <location>
        <begin position="35"/>
        <end position="71"/>
    </location>
</feature>
<dbReference type="PANTHER" id="PTHR10869:SF235">
    <property type="entry name" value="PROCOLLAGEN-PROLINE 4-DIOXYGENASE"/>
    <property type="match status" value="1"/>
</dbReference>
<dbReference type="InterPro" id="IPR005123">
    <property type="entry name" value="Oxoglu/Fe-dep_dioxygenase_dom"/>
</dbReference>
<accession>A0A7S2EJ16</accession>
<dbReference type="FunFam" id="2.60.120.620:FF:000031">
    <property type="entry name" value="Predicted protein"/>
    <property type="match status" value="1"/>
</dbReference>
<keyword evidence="9" id="KW-0408">Iron</keyword>
<feature type="chain" id="PRO_5031002598" description="Fe2OG dioxygenase domain-containing protein" evidence="11">
    <location>
        <begin position="24"/>
        <end position="448"/>
    </location>
</feature>